<dbReference type="PANTHER" id="PTHR10617">
    <property type="entry name" value="ELECTRON TRANSFER FLAVOPROTEIN-UBIQUINONE OXIDOREDUCTASE"/>
    <property type="match status" value="1"/>
</dbReference>
<keyword evidence="1" id="KW-0560">Oxidoreductase</keyword>
<dbReference type="PANTHER" id="PTHR10617:SF107">
    <property type="entry name" value="ELECTRON TRANSFER FLAVOPROTEIN-UBIQUINONE OXIDOREDUCTASE, MITOCHONDRIAL"/>
    <property type="match status" value="1"/>
</dbReference>
<comment type="catalytic activity">
    <reaction evidence="1">
        <text>a ubiquinone + reduced [electron-transfer flavoprotein] = a ubiquinol + oxidized [electron-transfer flavoprotein] + H(+)</text>
        <dbReference type="Rhea" id="RHEA:24052"/>
        <dbReference type="Rhea" id="RHEA-COMP:9565"/>
        <dbReference type="Rhea" id="RHEA-COMP:9566"/>
        <dbReference type="Rhea" id="RHEA-COMP:10685"/>
        <dbReference type="Rhea" id="RHEA-COMP:10686"/>
        <dbReference type="ChEBI" id="CHEBI:15378"/>
        <dbReference type="ChEBI" id="CHEBI:16389"/>
        <dbReference type="ChEBI" id="CHEBI:17976"/>
        <dbReference type="ChEBI" id="CHEBI:57692"/>
        <dbReference type="ChEBI" id="CHEBI:58307"/>
        <dbReference type="EC" id="1.5.5.1"/>
    </reaction>
</comment>
<keyword evidence="1" id="KW-0479">Metal-binding</keyword>
<keyword evidence="1" id="KW-0408">Iron</keyword>
<keyword evidence="1" id="KW-0830">Ubiquinone</keyword>
<gene>
    <name evidence="3" type="ORF">PR048_033184</name>
</gene>
<comment type="function">
    <text evidence="1">Accepts electrons from ETF and reduces ubiquinone.</text>
</comment>
<keyword evidence="4" id="KW-1185">Reference proteome</keyword>
<dbReference type="Proteomes" id="UP001159363">
    <property type="component" value="Chromosome 16"/>
</dbReference>
<keyword evidence="1" id="KW-0274">FAD</keyword>
<dbReference type="EC" id="1.5.5.1" evidence="1"/>
<evidence type="ECO:0000313" key="4">
    <source>
        <dbReference type="Proteomes" id="UP001159363"/>
    </source>
</evidence>
<proteinExistence type="predicted"/>
<dbReference type="Pfam" id="PF07992">
    <property type="entry name" value="Pyr_redox_2"/>
    <property type="match status" value="1"/>
</dbReference>
<dbReference type="Gene3D" id="3.50.50.60">
    <property type="entry name" value="FAD/NAD(P)-binding domain"/>
    <property type="match status" value="1"/>
</dbReference>
<comment type="cofactor">
    <cofactor evidence="1">
        <name>[4Fe-4S] cluster</name>
        <dbReference type="ChEBI" id="CHEBI:49883"/>
    </cofactor>
    <text evidence="1">Binds 1 [4Fe-4S] cluster.</text>
</comment>
<evidence type="ECO:0000256" key="1">
    <source>
        <dbReference type="RuleBase" id="RU366068"/>
    </source>
</evidence>
<dbReference type="InterPro" id="IPR040156">
    <property type="entry name" value="ETF-QO"/>
</dbReference>
<dbReference type="SUPFAM" id="SSF51905">
    <property type="entry name" value="FAD/NAD(P)-binding domain"/>
    <property type="match status" value="1"/>
</dbReference>
<accession>A0ABQ9G3R7</accession>
<protein>
    <recommendedName>
        <fullName evidence="1">Electron transfer flavoprotein-ubiquinone oxidoreductase</fullName>
        <shortName evidence="1">ETF-QO</shortName>
        <ecNumber evidence="1">1.5.5.1</ecNumber>
    </recommendedName>
</protein>
<evidence type="ECO:0000313" key="3">
    <source>
        <dbReference type="EMBL" id="KAJ8865664.1"/>
    </source>
</evidence>
<keyword evidence="1" id="KW-0249">Electron transport</keyword>
<sequence>MGLYSCGADVNMERFVDEADVVVVGGGPAGLAAAIRLKQQAEASGKELRVCLVEKSAEIGNVHCEVTI</sequence>
<dbReference type="EMBL" id="JARBHB010000017">
    <property type="protein sequence ID" value="KAJ8865664.1"/>
    <property type="molecule type" value="Genomic_DNA"/>
</dbReference>
<name>A0ABQ9G3R7_9NEOP</name>
<comment type="caution">
    <text evidence="3">The sequence shown here is derived from an EMBL/GenBank/DDBJ whole genome shotgun (WGS) entry which is preliminary data.</text>
</comment>
<keyword evidence="1" id="KW-0285">Flavoprotein</keyword>
<organism evidence="3 4">
    <name type="scientific">Dryococelus australis</name>
    <dbReference type="NCBI Taxonomy" id="614101"/>
    <lineage>
        <taxon>Eukaryota</taxon>
        <taxon>Metazoa</taxon>
        <taxon>Ecdysozoa</taxon>
        <taxon>Arthropoda</taxon>
        <taxon>Hexapoda</taxon>
        <taxon>Insecta</taxon>
        <taxon>Pterygota</taxon>
        <taxon>Neoptera</taxon>
        <taxon>Polyneoptera</taxon>
        <taxon>Phasmatodea</taxon>
        <taxon>Verophasmatodea</taxon>
        <taxon>Anareolatae</taxon>
        <taxon>Phasmatidae</taxon>
        <taxon>Eurycanthinae</taxon>
        <taxon>Dryococelus</taxon>
    </lineage>
</organism>
<evidence type="ECO:0000259" key="2">
    <source>
        <dbReference type="Pfam" id="PF07992"/>
    </source>
</evidence>
<comment type="cofactor">
    <cofactor evidence="1">
        <name>FAD</name>
        <dbReference type="ChEBI" id="CHEBI:57692"/>
    </cofactor>
</comment>
<reference evidence="3 4" key="1">
    <citation type="submission" date="2023-02" db="EMBL/GenBank/DDBJ databases">
        <title>LHISI_Scaffold_Assembly.</title>
        <authorList>
            <person name="Stuart O.P."/>
            <person name="Cleave R."/>
            <person name="Magrath M.J.L."/>
            <person name="Mikheyev A.S."/>
        </authorList>
    </citation>
    <scope>NUCLEOTIDE SEQUENCE [LARGE SCALE GENOMIC DNA]</scope>
    <source>
        <strain evidence="3">Daus_M_001</strain>
        <tissue evidence="3">Leg muscle</tissue>
    </source>
</reference>
<dbReference type="InterPro" id="IPR023753">
    <property type="entry name" value="FAD/NAD-binding_dom"/>
</dbReference>
<keyword evidence="1" id="KW-0411">Iron-sulfur</keyword>
<dbReference type="InterPro" id="IPR036188">
    <property type="entry name" value="FAD/NAD-bd_sf"/>
</dbReference>
<feature type="domain" description="FAD/NAD(P)-binding" evidence="2">
    <location>
        <begin position="20"/>
        <end position="65"/>
    </location>
</feature>
<keyword evidence="1" id="KW-0813">Transport</keyword>